<organism evidence="10 11">
    <name type="scientific">Chytriomyces confervae</name>
    <dbReference type="NCBI Taxonomy" id="246404"/>
    <lineage>
        <taxon>Eukaryota</taxon>
        <taxon>Fungi</taxon>
        <taxon>Fungi incertae sedis</taxon>
        <taxon>Chytridiomycota</taxon>
        <taxon>Chytridiomycota incertae sedis</taxon>
        <taxon>Chytridiomycetes</taxon>
        <taxon>Chytridiales</taxon>
        <taxon>Chytriomycetaceae</taxon>
        <taxon>Chytriomyces</taxon>
    </lineage>
</organism>
<reference evidence="10 11" key="1">
    <citation type="journal article" date="2019" name="Sci. Rep.">
        <title>Comparative genomics of chytrid fungi reveal insights into the obligate biotrophic and pathogenic lifestyle of Synchytrium endobioticum.</title>
        <authorList>
            <person name="van de Vossenberg B.T.L.H."/>
            <person name="Warris S."/>
            <person name="Nguyen H.D.T."/>
            <person name="van Gent-Pelzer M.P.E."/>
            <person name="Joly D.L."/>
            <person name="van de Geest H.C."/>
            <person name="Bonants P.J.M."/>
            <person name="Smith D.S."/>
            <person name="Levesque C.A."/>
            <person name="van der Lee T.A.J."/>
        </authorList>
    </citation>
    <scope>NUCLEOTIDE SEQUENCE [LARGE SCALE GENOMIC DNA]</scope>
    <source>
        <strain evidence="10 11">CBS 675.73</strain>
    </source>
</reference>
<feature type="compositionally biased region" description="Acidic residues" evidence="8">
    <location>
        <begin position="1471"/>
        <end position="1480"/>
    </location>
</feature>
<feature type="compositionally biased region" description="Low complexity" evidence="8">
    <location>
        <begin position="796"/>
        <end position="813"/>
    </location>
</feature>
<dbReference type="EMBL" id="QEAP01000579">
    <property type="protein sequence ID" value="TPX63882.1"/>
    <property type="molecule type" value="Genomic_DNA"/>
</dbReference>
<dbReference type="GO" id="GO:0003777">
    <property type="term" value="F:microtubule motor activity"/>
    <property type="evidence" value="ECO:0007669"/>
    <property type="project" value="InterPro"/>
</dbReference>
<evidence type="ECO:0000256" key="7">
    <source>
        <dbReference type="SAM" id="Coils"/>
    </source>
</evidence>
<evidence type="ECO:0000256" key="4">
    <source>
        <dbReference type="ARBA" id="ARBA00022840"/>
    </source>
</evidence>
<feature type="region of interest" description="Disordered" evidence="8">
    <location>
        <begin position="1506"/>
        <end position="1536"/>
    </location>
</feature>
<dbReference type="PRINTS" id="PR00380">
    <property type="entry name" value="KINESINHEAVY"/>
</dbReference>
<dbReference type="InterPro" id="IPR036961">
    <property type="entry name" value="Kinesin_motor_dom_sf"/>
</dbReference>
<keyword evidence="2" id="KW-0963">Cytoplasm</keyword>
<feature type="region of interest" description="Disordered" evidence="8">
    <location>
        <begin position="1561"/>
        <end position="1597"/>
    </location>
</feature>
<proteinExistence type="inferred from homology"/>
<feature type="binding site" evidence="6">
    <location>
        <begin position="117"/>
        <end position="124"/>
    </location>
    <ligand>
        <name>ATP</name>
        <dbReference type="ChEBI" id="CHEBI:30616"/>
    </ligand>
</feature>
<comment type="subcellular location">
    <subcellularLocation>
        <location evidence="1">Cytoplasm</location>
    </subcellularLocation>
</comment>
<dbReference type="PROSITE" id="PS00411">
    <property type="entry name" value="KINESIN_MOTOR_1"/>
    <property type="match status" value="1"/>
</dbReference>
<keyword evidence="11" id="KW-1185">Reference proteome</keyword>
<feature type="compositionally biased region" description="Polar residues" evidence="8">
    <location>
        <begin position="1517"/>
        <end position="1527"/>
    </location>
</feature>
<feature type="compositionally biased region" description="Low complexity" evidence="8">
    <location>
        <begin position="1074"/>
        <end position="1095"/>
    </location>
</feature>
<keyword evidence="4 6" id="KW-0067">ATP-binding</keyword>
<dbReference type="GO" id="GO:0051231">
    <property type="term" value="P:spindle elongation"/>
    <property type="evidence" value="ECO:0007669"/>
    <property type="project" value="TreeGrafter"/>
</dbReference>
<dbReference type="InterPro" id="IPR027640">
    <property type="entry name" value="Kinesin-like_fam"/>
</dbReference>
<feature type="region of interest" description="Disordered" evidence="8">
    <location>
        <begin position="281"/>
        <end position="303"/>
    </location>
</feature>
<comment type="caution">
    <text evidence="10">The sequence shown here is derived from an EMBL/GenBank/DDBJ whole genome shotgun (WGS) entry which is preliminary data.</text>
</comment>
<feature type="domain" description="Kinesin motor" evidence="9">
    <location>
        <begin position="15"/>
        <end position="415"/>
    </location>
</feature>
<feature type="region of interest" description="Disordered" evidence="8">
    <location>
        <begin position="1447"/>
        <end position="1493"/>
    </location>
</feature>
<keyword evidence="5 7" id="KW-0175">Coiled coil</keyword>
<feature type="compositionally biased region" description="Acidic residues" evidence="8">
    <location>
        <begin position="816"/>
        <end position="837"/>
    </location>
</feature>
<dbReference type="PANTHER" id="PTHR47969:SF15">
    <property type="entry name" value="CHROMOSOME-ASSOCIATED KINESIN KIF4A-RELATED"/>
    <property type="match status" value="1"/>
</dbReference>
<feature type="region of interest" description="Disordered" evidence="8">
    <location>
        <begin position="782"/>
        <end position="868"/>
    </location>
</feature>
<comment type="similarity">
    <text evidence="6">Belongs to the TRAFAC class myosin-kinesin ATPase superfamily. Kinesin family.</text>
</comment>
<feature type="coiled-coil region" evidence="7">
    <location>
        <begin position="1305"/>
        <end position="1332"/>
    </location>
</feature>
<name>A0A507EJA0_9FUNG</name>
<evidence type="ECO:0000256" key="6">
    <source>
        <dbReference type="PROSITE-ProRule" id="PRU00283"/>
    </source>
</evidence>
<dbReference type="Proteomes" id="UP000320333">
    <property type="component" value="Unassembled WGS sequence"/>
</dbReference>
<dbReference type="GO" id="GO:0008017">
    <property type="term" value="F:microtubule binding"/>
    <property type="evidence" value="ECO:0007669"/>
    <property type="project" value="InterPro"/>
</dbReference>
<dbReference type="SUPFAM" id="SSF52540">
    <property type="entry name" value="P-loop containing nucleoside triphosphate hydrolases"/>
    <property type="match status" value="1"/>
</dbReference>
<dbReference type="GO" id="GO:0007018">
    <property type="term" value="P:microtubule-based movement"/>
    <property type="evidence" value="ECO:0007669"/>
    <property type="project" value="InterPro"/>
</dbReference>
<dbReference type="Gene3D" id="3.40.850.10">
    <property type="entry name" value="Kinesin motor domain"/>
    <property type="match status" value="1"/>
</dbReference>
<evidence type="ECO:0000256" key="8">
    <source>
        <dbReference type="SAM" id="MobiDB-lite"/>
    </source>
</evidence>
<dbReference type="GO" id="GO:0005737">
    <property type="term" value="C:cytoplasm"/>
    <property type="evidence" value="ECO:0007669"/>
    <property type="project" value="UniProtKB-SubCell"/>
</dbReference>
<dbReference type="OrthoDB" id="3176171at2759"/>
<feature type="compositionally biased region" description="Polar residues" evidence="8">
    <location>
        <begin position="1096"/>
        <end position="1115"/>
    </location>
</feature>
<evidence type="ECO:0000256" key="3">
    <source>
        <dbReference type="ARBA" id="ARBA00022741"/>
    </source>
</evidence>
<evidence type="ECO:0000313" key="11">
    <source>
        <dbReference type="Proteomes" id="UP000320333"/>
    </source>
</evidence>
<dbReference type="Pfam" id="PF00225">
    <property type="entry name" value="Kinesin"/>
    <property type="match status" value="1"/>
</dbReference>
<dbReference type="STRING" id="246404.A0A507EJA0"/>
<evidence type="ECO:0000256" key="5">
    <source>
        <dbReference type="ARBA" id="ARBA00023054"/>
    </source>
</evidence>
<dbReference type="InterPro" id="IPR001752">
    <property type="entry name" value="Kinesin_motor_dom"/>
</dbReference>
<evidence type="ECO:0000259" key="9">
    <source>
        <dbReference type="PROSITE" id="PS50067"/>
    </source>
</evidence>
<gene>
    <name evidence="10" type="ORF">CcCBS67573_g08563</name>
</gene>
<evidence type="ECO:0000313" key="10">
    <source>
        <dbReference type="EMBL" id="TPX63882.1"/>
    </source>
</evidence>
<dbReference type="InterPro" id="IPR027417">
    <property type="entry name" value="P-loop_NTPase"/>
</dbReference>
<evidence type="ECO:0000256" key="2">
    <source>
        <dbReference type="ARBA" id="ARBA00022490"/>
    </source>
</evidence>
<dbReference type="SMART" id="SM00129">
    <property type="entry name" value="KISc"/>
    <property type="match status" value="1"/>
</dbReference>
<feature type="region of interest" description="Disordered" evidence="8">
    <location>
        <begin position="1061"/>
        <end position="1121"/>
    </location>
</feature>
<keyword evidence="3 6" id="KW-0547">Nucleotide-binding</keyword>
<evidence type="ECO:0000256" key="1">
    <source>
        <dbReference type="ARBA" id="ARBA00004496"/>
    </source>
</evidence>
<dbReference type="GO" id="GO:0005524">
    <property type="term" value="F:ATP binding"/>
    <property type="evidence" value="ECO:0007669"/>
    <property type="project" value="UniProtKB-UniRule"/>
</dbReference>
<sequence length="1774" mass="191811">MSNTGTSTNNSNNTTVRVAVRIRPLSAKERLGNGGGDNESSECVSVHAHVPNTLVVQSTDPSHSCASLPGHPSAPRVFAFDHIFGCDSTQSGVYEGCVKVLVQRFVAGFNATVLAYGQTGSGKTWTMGTGLEASSTVMNDSVGIVPRAINDMFALLAEKENTRFSLFVSFLELYNEDIVDLLNPSTVVNARRPSSAASSASSINASISIREDARGNIVFGGVREEPVSSPADMLSLLQKGSLCRATGSTDMNAASSRSHAIFSIILKQHVTTTIASAPAIADSSDQQSLQPLASAEPESSISSTSTLTSKFHFVDLAGSERLKRTNAHGDRKKEGISINQGLLALGNVISALGNTEDSSETSTHVPYRDSKLTRMLQDSLGGNSQTLMIACVSPSDLSYGETVSTLTYANRARNIKNKAVVNRDIGSNSGLGAAGEKEIRALRALVADLRDEIMSLRGGGLGSGVPSFGVGNSSFSAESAWNKDLGSGTRGMNDGMRPSSATMMNSEGVAQAIRAHERDFQLHLQEERDLTRALEAAQQEIRIARFDADRFGFHSVRLMDRCSVLNEQVTNLTVERDAAMVELEQWRSGKLRLKPSCGCAETKILAGTSSGGHQTKANSELMSVDMSDDMAAKANQSEIKSSEDMSLDAAEAHADSSSSSLSLEMIQYYNNAISDLKSRLAETSDRLAWYNEVVSSFGNEESRREKILSRFESAHSSGGITLDTPAPKMFQDIQSEESAFHEISHESQLWKALKQDSELGQVLSSSEAEEYLADSTTFTTSEGTRLFGIPKNASESLTPSRLTQSTTTNTITTIHEEEEGDESHDASADDDMDDSAYLDELSHDNIDPDNRPLPSSNITQDPTHDRTQDKSTDMYMLIHRLQSDIAQHQALIDKQNLAQQEYEALRAAYESKLEILQAQLSNVGKERDEAMKRIKSGGRGGVERPGTAAVKQRFDEQKRKLEAQIADYKRKMADGAKASVERKNEGLTKQLMQTIEALKAEKLKALKELKKEANRTRDLKTAKEREIARLRRSEKTATERAKRLEQSFLLQKVVLKRRSEEFISRHSRQKTAMSLLKRSGSASSLSASKSNRNKSGALSPTQQLLRSHSATTRSSAMAKKRARGEEMALLKAFGAGAAAAAAGLNHDDEPPMAIKAKFKKQMIEKELATAVTFRIAALELEVMKGARDRLIGEQKELLAERDRCVEAEAQVTGVWDTQKPQYMDDRLGVIDMEVAMANARIRNMEDEIRLGRAAAALSSFGSSDQGSMSPTSTHADLGWDNAVNLTKSLDIVELEFVAILFLEDMVDCKIHVQSLERKLADYEKSVTELRASMSTMRSAALQTAIAYRKELETIRVLATEKISAAVAEAAAVKPTPQRGMTASRSKSTLFSFDEYGSATPKLQKMFDAAYGSGFVVLQPTVRHPMTASMSDDTSAELRRSVAKALEKTPARHVSLSSMAGSDGDVSVTKDADEESLDDEFTPSSPVARKSPAARNLVQEAETNGFDALPSLADDGTSGPNISANKLETTAAPEPPRYLLRRRGKKASSEVINASVAASAAEPFLEEPSEQDRGRKETRFAPSVAQSVRAMSVPSSPVNPNSDKFIIKNFINARKNRATVKVLDFGNSDAAGNAEGSEAGIAGRIEDLGAANVIPVELENAAAIDIDLASSVMPPSDSSTLQPEDTPEETNTHNVRKRASKAALDGAYHNDGADVFARLATSHTLASQAKVIHRDKDGGIVGLHDTAAVAPVHFDKIRKLSLTGMEGKSNLAGDS</sequence>
<dbReference type="Pfam" id="PF25764">
    <property type="entry name" value="KIF21A_4th"/>
    <property type="match status" value="1"/>
</dbReference>
<feature type="compositionally biased region" description="Basic and acidic residues" evidence="8">
    <location>
        <begin position="1569"/>
        <end position="1578"/>
    </location>
</feature>
<dbReference type="GO" id="GO:0007052">
    <property type="term" value="P:mitotic spindle organization"/>
    <property type="evidence" value="ECO:0007669"/>
    <property type="project" value="TreeGrafter"/>
</dbReference>
<dbReference type="PROSITE" id="PS50067">
    <property type="entry name" value="KINESIN_MOTOR_2"/>
    <property type="match status" value="1"/>
</dbReference>
<feature type="region of interest" description="Disordered" evidence="8">
    <location>
        <begin position="634"/>
        <end position="654"/>
    </location>
</feature>
<accession>A0A507EJA0</accession>
<feature type="coiled-coil region" evidence="7">
    <location>
        <begin position="899"/>
        <end position="1047"/>
    </location>
</feature>
<protein>
    <recommendedName>
        <fullName evidence="9">Kinesin motor domain-containing protein</fullName>
    </recommendedName>
</protein>
<dbReference type="PANTHER" id="PTHR47969">
    <property type="entry name" value="CHROMOSOME-ASSOCIATED KINESIN KIF4A-RELATED"/>
    <property type="match status" value="1"/>
</dbReference>
<keyword evidence="6" id="KW-0505">Motor protein</keyword>
<dbReference type="InterPro" id="IPR019821">
    <property type="entry name" value="Kinesin_motor_CS"/>
</dbReference>
<dbReference type="GO" id="GO:0005875">
    <property type="term" value="C:microtubule associated complex"/>
    <property type="evidence" value="ECO:0007669"/>
    <property type="project" value="TreeGrafter"/>
</dbReference>
<feature type="compositionally biased region" description="Basic and acidic residues" evidence="8">
    <location>
        <begin position="840"/>
        <end position="850"/>
    </location>
</feature>
<feature type="region of interest" description="Disordered" evidence="8">
    <location>
        <begin position="1672"/>
        <end position="1694"/>
    </location>
</feature>